<reference evidence="2 3" key="1">
    <citation type="submission" date="2024-09" db="EMBL/GenBank/DDBJ databases">
        <title>Floridaenema gen nov. (Aerosakkonemataceae, Aerosakkonematales ord. nov., Cyanobacteria) from benthic tropical and subtropical fresh waters, with the description of four new species.</title>
        <authorList>
            <person name="Moretto J.A."/>
            <person name="Berthold D.E."/>
            <person name="Lefler F.W."/>
            <person name="Huang I.-S."/>
            <person name="Laughinghouse H. IV."/>
        </authorList>
    </citation>
    <scope>NUCLEOTIDE SEQUENCE [LARGE SCALE GENOMIC DNA]</scope>
    <source>
        <strain evidence="2 3">BLCC-F154</strain>
    </source>
</reference>
<gene>
    <name evidence="2" type="ORF">ACE1B6_11835</name>
</gene>
<dbReference type="EMBL" id="JBHFNS010000049">
    <property type="protein sequence ID" value="MFB2935935.1"/>
    <property type="molecule type" value="Genomic_DNA"/>
</dbReference>
<keyword evidence="3" id="KW-1185">Reference proteome</keyword>
<evidence type="ECO:0000313" key="2">
    <source>
        <dbReference type="EMBL" id="MFB2935935.1"/>
    </source>
</evidence>
<dbReference type="RefSeq" id="WP_413257436.1">
    <property type="nucleotide sequence ID" value="NZ_JBHFNS010000049.1"/>
</dbReference>
<dbReference type="Proteomes" id="UP001576776">
    <property type="component" value="Unassembled WGS sequence"/>
</dbReference>
<name>A0ABV4YAW9_9CYAN</name>
<accession>A0ABV4YAW9</accession>
<sequence>MSQYPVVHIPGEIHQTQEAMPPVPSSFIDPKVPVPEKEPQPLNQGLILTGAYREL</sequence>
<comment type="caution">
    <text evidence="2">The sequence shown here is derived from an EMBL/GenBank/DDBJ whole genome shotgun (WGS) entry which is preliminary data.</text>
</comment>
<organism evidence="2 3">
    <name type="scientific">Floridaenema fluviatile BLCC-F154</name>
    <dbReference type="NCBI Taxonomy" id="3153640"/>
    <lineage>
        <taxon>Bacteria</taxon>
        <taxon>Bacillati</taxon>
        <taxon>Cyanobacteriota</taxon>
        <taxon>Cyanophyceae</taxon>
        <taxon>Oscillatoriophycideae</taxon>
        <taxon>Aerosakkonematales</taxon>
        <taxon>Aerosakkonemataceae</taxon>
        <taxon>Floridanema</taxon>
        <taxon>Floridanema fluviatile</taxon>
    </lineage>
</organism>
<protein>
    <submittedName>
        <fullName evidence="2">Uncharacterized protein</fullName>
    </submittedName>
</protein>
<evidence type="ECO:0000256" key="1">
    <source>
        <dbReference type="SAM" id="MobiDB-lite"/>
    </source>
</evidence>
<feature type="region of interest" description="Disordered" evidence="1">
    <location>
        <begin position="1"/>
        <end position="48"/>
    </location>
</feature>
<proteinExistence type="predicted"/>
<evidence type="ECO:0000313" key="3">
    <source>
        <dbReference type="Proteomes" id="UP001576776"/>
    </source>
</evidence>